<evidence type="ECO:0000256" key="5">
    <source>
        <dbReference type="NCBIfam" id="TIGR01814"/>
    </source>
</evidence>
<dbReference type="AlphaFoldDB" id="A0A848KWL2"/>
<dbReference type="GO" id="GO:0019805">
    <property type="term" value="P:quinolinate biosynthetic process"/>
    <property type="evidence" value="ECO:0007669"/>
    <property type="project" value="UniProtKB-UniRule"/>
</dbReference>
<evidence type="ECO:0000256" key="2">
    <source>
        <dbReference type="ARBA" id="ARBA00022801"/>
    </source>
</evidence>
<comment type="subunit">
    <text evidence="4 6">Homodimer.</text>
</comment>
<dbReference type="InterPro" id="IPR015424">
    <property type="entry name" value="PyrdxlP-dep_Trfase"/>
</dbReference>
<dbReference type="NCBIfam" id="TIGR01814">
    <property type="entry name" value="kynureninase"/>
    <property type="match status" value="1"/>
</dbReference>
<dbReference type="PANTHER" id="PTHR14084">
    <property type="entry name" value="KYNURENINASE"/>
    <property type="match status" value="1"/>
</dbReference>
<evidence type="ECO:0000256" key="4">
    <source>
        <dbReference type="HAMAP-Rule" id="MF_01970"/>
    </source>
</evidence>
<dbReference type="InterPro" id="IPR010111">
    <property type="entry name" value="Kynureninase"/>
</dbReference>
<comment type="catalytic activity">
    <reaction evidence="4 6">
        <text>L-kynurenine + H2O = anthranilate + L-alanine + H(+)</text>
        <dbReference type="Rhea" id="RHEA:16813"/>
        <dbReference type="ChEBI" id="CHEBI:15377"/>
        <dbReference type="ChEBI" id="CHEBI:15378"/>
        <dbReference type="ChEBI" id="CHEBI:16567"/>
        <dbReference type="ChEBI" id="CHEBI:57959"/>
        <dbReference type="ChEBI" id="CHEBI:57972"/>
        <dbReference type="EC" id="3.7.1.3"/>
    </reaction>
</comment>
<comment type="cofactor">
    <cofactor evidence="4 6">
        <name>pyridoxal 5'-phosphate</name>
        <dbReference type="ChEBI" id="CHEBI:597326"/>
    </cofactor>
</comment>
<dbReference type="Proteomes" id="UP000550729">
    <property type="component" value="Unassembled WGS sequence"/>
</dbReference>
<protein>
    <recommendedName>
        <fullName evidence="4 5">Kynureninase</fullName>
        <ecNumber evidence="4 5">3.7.1.3</ecNumber>
    </recommendedName>
    <alternativeName>
        <fullName evidence="4">L-kynurenine hydrolase</fullName>
    </alternativeName>
</protein>
<comment type="function">
    <text evidence="4 6">Catalyzes the cleavage of L-kynurenine (L-Kyn) and L-3-hydroxykynurenine (L-3OHKyn) into anthranilic acid (AA) and 3-hydroxyanthranilic acid (3-OHAA), respectively.</text>
</comment>
<keyword evidence="2 4" id="KW-0378">Hydrolase</keyword>
<dbReference type="InterPro" id="IPR015422">
    <property type="entry name" value="PyrdxlP-dep_Trfase_small"/>
</dbReference>
<dbReference type="EC" id="3.7.1.3" evidence="4 5"/>
<dbReference type="HAMAP" id="MF_01970">
    <property type="entry name" value="Kynureninase"/>
    <property type="match status" value="1"/>
</dbReference>
<dbReference type="UniPathway" id="UPA00334">
    <property type="reaction ID" value="UER00455"/>
</dbReference>
<feature type="binding site" evidence="4">
    <location>
        <position position="279"/>
    </location>
    <ligand>
        <name>pyridoxal 5'-phosphate</name>
        <dbReference type="ChEBI" id="CHEBI:597326"/>
    </ligand>
</feature>
<comment type="catalytic activity">
    <reaction evidence="6">
        <text>3-hydroxy-L-kynurenine + H2O = 3-hydroxyanthranilate + L-alanine + H(+)</text>
        <dbReference type="Rhea" id="RHEA:25143"/>
        <dbReference type="ChEBI" id="CHEBI:15377"/>
        <dbReference type="ChEBI" id="CHEBI:15378"/>
        <dbReference type="ChEBI" id="CHEBI:36559"/>
        <dbReference type="ChEBI" id="CHEBI:57972"/>
        <dbReference type="ChEBI" id="CHEBI:58125"/>
        <dbReference type="EC" id="3.7.1.3"/>
    </reaction>
</comment>
<dbReference type="GO" id="GO:0009435">
    <property type="term" value="P:NAD+ biosynthetic process"/>
    <property type="evidence" value="ECO:0007669"/>
    <property type="project" value="UniProtKB-UniRule"/>
</dbReference>
<evidence type="ECO:0000256" key="6">
    <source>
        <dbReference type="PIRNR" id="PIRNR038800"/>
    </source>
</evidence>
<comment type="caution">
    <text evidence="7">The sequence shown here is derived from an EMBL/GenBank/DDBJ whole genome shotgun (WGS) entry which is preliminary data.</text>
</comment>
<dbReference type="GO" id="GO:0043420">
    <property type="term" value="P:anthranilate metabolic process"/>
    <property type="evidence" value="ECO:0007669"/>
    <property type="project" value="TreeGrafter"/>
</dbReference>
<name>A0A848KWL2_9ACTN</name>
<feature type="modified residue" description="N6-(pyridoxal phosphate)lysine" evidence="4">
    <location>
        <position position="224"/>
    </location>
</feature>
<comment type="pathway">
    <text evidence="4 6">Amino-acid degradation; L-kynurenine degradation; L-alanine and anthranilate from L-kynurenine: step 1/1.</text>
</comment>
<dbReference type="GO" id="GO:0005737">
    <property type="term" value="C:cytoplasm"/>
    <property type="evidence" value="ECO:0007669"/>
    <property type="project" value="UniProtKB-UniRule"/>
</dbReference>
<dbReference type="UniPathway" id="UPA00253">
    <property type="reaction ID" value="UER00329"/>
</dbReference>
<keyword evidence="1 4" id="KW-0662">Pyridine nucleotide biosynthesis</keyword>
<evidence type="ECO:0000313" key="8">
    <source>
        <dbReference type="Proteomes" id="UP000550729"/>
    </source>
</evidence>
<dbReference type="GO" id="GO:0030170">
    <property type="term" value="F:pyridoxal phosphate binding"/>
    <property type="evidence" value="ECO:0007669"/>
    <property type="project" value="UniProtKB-UniRule"/>
</dbReference>
<dbReference type="GO" id="GO:0030429">
    <property type="term" value="F:kynureninase activity"/>
    <property type="evidence" value="ECO:0007669"/>
    <property type="project" value="UniProtKB-UniRule"/>
</dbReference>
<comment type="similarity">
    <text evidence="4 6">Belongs to the kynureninase family.</text>
</comment>
<feature type="binding site" evidence="4">
    <location>
        <position position="100"/>
    </location>
    <ligand>
        <name>pyridoxal 5'-phosphate</name>
        <dbReference type="ChEBI" id="CHEBI:597326"/>
    </ligand>
</feature>
<proteinExistence type="inferred from homology"/>
<gene>
    <name evidence="4 7" type="primary">kynU</name>
    <name evidence="7" type="ORF">HH308_15865</name>
</gene>
<feature type="binding site" evidence="4">
    <location>
        <position position="223"/>
    </location>
    <ligand>
        <name>pyridoxal 5'-phosphate</name>
        <dbReference type="ChEBI" id="CHEBI:597326"/>
    </ligand>
</feature>
<dbReference type="RefSeq" id="WP_170195200.1">
    <property type="nucleotide sequence ID" value="NZ_JABBNB010000016.1"/>
</dbReference>
<organism evidence="7 8">
    <name type="scientific">Gordonia asplenii</name>
    <dbReference type="NCBI Taxonomy" id="2725283"/>
    <lineage>
        <taxon>Bacteria</taxon>
        <taxon>Bacillati</taxon>
        <taxon>Actinomycetota</taxon>
        <taxon>Actinomycetes</taxon>
        <taxon>Mycobacteriales</taxon>
        <taxon>Gordoniaceae</taxon>
        <taxon>Gordonia</taxon>
    </lineage>
</organism>
<dbReference type="Gene3D" id="3.40.640.10">
    <property type="entry name" value="Type I PLP-dependent aspartate aminotransferase-like (Major domain)"/>
    <property type="match status" value="1"/>
</dbReference>
<comment type="caution">
    <text evidence="4">Lacks conserved residue(s) required for the propagation of feature annotation.</text>
</comment>
<dbReference type="PANTHER" id="PTHR14084:SF0">
    <property type="entry name" value="KYNURENINASE"/>
    <property type="match status" value="1"/>
</dbReference>
<dbReference type="Gene3D" id="3.90.1150.10">
    <property type="entry name" value="Aspartate Aminotransferase, domain 1"/>
    <property type="match status" value="1"/>
</dbReference>
<evidence type="ECO:0000256" key="1">
    <source>
        <dbReference type="ARBA" id="ARBA00022642"/>
    </source>
</evidence>
<dbReference type="GO" id="GO:0097053">
    <property type="term" value="P:L-kynurenine catabolic process"/>
    <property type="evidence" value="ECO:0007669"/>
    <property type="project" value="UniProtKB-UniRule"/>
</dbReference>
<dbReference type="SUPFAM" id="SSF53383">
    <property type="entry name" value="PLP-dependent transferases"/>
    <property type="match status" value="1"/>
</dbReference>
<dbReference type="GO" id="GO:0019441">
    <property type="term" value="P:L-tryptophan catabolic process to kynurenine"/>
    <property type="evidence" value="ECO:0007669"/>
    <property type="project" value="TreeGrafter"/>
</dbReference>
<dbReference type="InterPro" id="IPR015421">
    <property type="entry name" value="PyrdxlP-dep_Trfase_major"/>
</dbReference>
<evidence type="ECO:0000256" key="3">
    <source>
        <dbReference type="ARBA" id="ARBA00022898"/>
    </source>
</evidence>
<sequence>MTVTSRADCVELDDRDPLAAVRTRFELSPDLIYLDGNSLGPLPSGTAARMTEVIQAQWGQDLIRSWNDAGWFDKPLTVGDRLAPLVGAGPGEVVVCDSTSVNLFKAFTAALELRPGRSVVISETRIFPTDLYMLQGAMEFLGGYRRELIGEGVSLEDLLSDEVAVVVLSHVDYVTGRVHDMRAVTELIHRHGALVIWDLCHSVGALPIALNDCEVDFAVGCTYKYLNGGPGAPAFVFVSRQHQPDAVQPLSGWHGHAAPFAFDADYQPAAGVARFRVGTPLVLSYVPLEVSLDLWDQIDLSEVRTKNQRLTDLFIDLVERDCADLGLQLASPRSAAERGSQVALRHEASYQVVQALIARGVIGDFRAPDVMRFGFPATYVKYADVWDAVQILRDVLITGQWRDARFAVRSTVT</sequence>
<dbReference type="Pfam" id="PF22580">
    <property type="entry name" value="KYNU_C"/>
    <property type="match status" value="1"/>
</dbReference>
<comment type="pathway">
    <text evidence="4 6">Cofactor biosynthesis; NAD(+) biosynthesis; quinolinate from L-kynurenine: step 2/3.</text>
</comment>
<feature type="binding site" evidence="4">
    <location>
        <position position="99"/>
    </location>
    <ligand>
        <name>pyridoxal 5'-phosphate</name>
        <dbReference type="ChEBI" id="CHEBI:597326"/>
    </ligand>
</feature>
<feature type="binding site" evidence="4">
    <location>
        <begin position="127"/>
        <end position="130"/>
    </location>
    <ligand>
        <name>pyridoxal 5'-phosphate</name>
        <dbReference type="ChEBI" id="CHEBI:597326"/>
    </ligand>
</feature>
<feature type="binding site" evidence="4">
    <location>
        <position position="198"/>
    </location>
    <ligand>
        <name>pyridoxal 5'-phosphate</name>
        <dbReference type="ChEBI" id="CHEBI:597326"/>
    </ligand>
</feature>
<reference evidence="7 8" key="1">
    <citation type="submission" date="2020-04" db="EMBL/GenBank/DDBJ databases">
        <title>Gordonia sp. nov. TBRC 11910.</title>
        <authorList>
            <person name="Suriyachadkun C."/>
        </authorList>
    </citation>
    <scope>NUCLEOTIDE SEQUENCE [LARGE SCALE GENOMIC DNA]</scope>
    <source>
        <strain evidence="7 8">TBRC 11910</strain>
    </source>
</reference>
<evidence type="ECO:0000313" key="7">
    <source>
        <dbReference type="EMBL" id="NMO02689.1"/>
    </source>
</evidence>
<dbReference type="PIRSF" id="PIRSF038800">
    <property type="entry name" value="KYNU"/>
    <property type="match status" value="1"/>
</dbReference>
<dbReference type="EMBL" id="JABBNB010000016">
    <property type="protein sequence ID" value="NMO02689.1"/>
    <property type="molecule type" value="Genomic_DNA"/>
</dbReference>
<accession>A0A848KWL2</accession>
<keyword evidence="3 4" id="KW-0663">Pyridoxal phosphate</keyword>
<feature type="binding site" evidence="4">
    <location>
        <position position="201"/>
    </location>
    <ligand>
        <name>pyridoxal 5'-phosphate</name>
        <dbReference type="ChEBI" id="CHEBI:597326"/>
    </ligand>
</feature>
<keyword evidence="8" id="KW-1185">Reference proteome</keyword>
<feature type="binding site" evidence="4">
    <location>
        <position position="253"/>
    </location>
    <ligand>
        <name>pyridoxal 5'-phosphate</name>
        <dbReference type="ChEBI" id="CHEBI:597326"/>
    </ligand>
</feature>